<evidence type="ECO:0000313" key="3">
    <source>
        <dbReference type="Proteomes" id="UP001189429"/>
    </source>
</evidence>
<accession>A0ABN9Y017</accession>
<sequence length="163" mass="17039">ALAEAHGAGARRDHRRSQEAPPPRRAAAWGPAAGSPAGRLPAAAFLGQPPDPRTTPVLLPAPTARGAPRHRWSTPPQRGSLSPAELRVVEGPSLRQLFSLVRETTFQMEAQARQQAEAAAKHLQDTLPAATATETARSAPSAWTRGVPGGPCRAGTSTTRTAS</sequence>
<feature type="compositionally biased region" description="Low complexity" evidence="1">
    <location>
        <begin position="25"/>
        <end position="39"/>
    </location>
</feature>
<reference evidence="2" key="1">
    <citation type="submission" date="2023-10" db="EMBL/GenBank/DDBJ databases">
        <authorList>
            <person name="Chen Y."/>
            <person name="Shah S."/>
            <person name="Dougan E. K."/>
            <person name="Thang M."/>
            <person name="Chan C."/>
        </authorList>
    </citation>
    <scope>NUCLEOTIDE SEQUENCE [LARGE SCALE GENOMIC DNA]</scope>
</reference>
<evidence type="ECO:0000313" key="2">
    <source>
        <dbReference type="EMBL" id="CAK0905769.1"/>
    </source>
</evidence>
<feature type="non-terminal residue" evidence="2">
    <location>
        <position position="1"/>
    </location>
</feature>
<comment type="caution">
    <text evidence="2">The sequence shown here is derived from an EMBL/GenBank/DDBJ whole genome shotgun (WGS) entry which is preliminary data.</text>
</comment>
<evidence type="ECO:0000256" key="1">
    <source>
        <dbReference type="SAM" id="MobiDB-lite"/>
    </source>
</evidence>
<dbReference type="Proteomes" id="UP001189429">
    <property type="component" value="Unassembled WGS sequence"/>
</dbReference>
<gene>
    <name evidence="2" type="ORF">PCOR1329_LOCUS81342</name>
</gene>
<name>A0ABN9Y017_9DINO</name>
<dbReference type="EMBL" id="CAUYUJ010021607">
    <property type="protein sequence ID" value="CAK0905769.1"/>
    <property type="molecule type" value="Genomic_DNA"/>
</dbReference>
<feature type="region of interest" description="Disordered" evidence="1">
    <location>
        <begin position="1"/>
        <end position="84"/>
    </location>
</feature>
<keyword evidence="3" id="KW-1185">Reference proteome</keyword>
<organism evidence="2 3">
    <name type="scientific">Prorocentrum cordatum</name>
    <dbReference type="NCBI Taxonomy" id="2364126"/>
    <lineage>
        <taxon>Eukaryota</taxon>
        <taxon>Sar</taxon>
        <taxon>Alveolata</taxon>
        <taxon>Dinophyceae</taxon>
        <taxon>Prorocentrales</taxon>
        <taxon>Prorocentraceae</taxon>
        <taxon>Prorocentrum</taxon>
    </lineage>
</organism>
<proteinExistence type="predicted"/>
<protein>
    <submittedName>
        <fullName evidence="2">Uncharacterized protein</fullName>
    </submittedName>
</protein>
<feature type="region of interest" description="Disordered" evidence="1">
    <location>
        <begin position="112"/>
        <end position="163"/>
    </location>
</feature>